<dbReference type="Proteomes" id="UP000013520">
    <property type="component" value="Chromosome"/>
</dbReference>
<evidence type="ECO:0000313" key="3">
    <source>
        <dbReference type="EMBL" id="AGL03955.1"/>
    </source>
</evidence>
<dbReference type="Gene3D" id="3.30.360.10">
    <property type="entry name" value="Dihydrodipicolinate Reductase, domain 2"/>
    <property type="match status" value="1"/>
</dbReference>
<dbReference type="GO" id="GO:0000166">
    <property type="term" value="F:nucleotide binding"/>
    <property type="evidence" value="ECO:0007669"/>
    <property type="project" value="InterPro"/>
</dbReference>
<name>R4KTM4_9FIRM</name>
<gene>
    <name evidence="3" type="ORF">Desgi_4734</name>
</gene>
<feature type="domain" description="Gfo/Idh/MocA-like oxidoreductase N-terminal" evidence="1">
    <location>
        <begin position="4"/>
        <end position="118"/>
    </location>
</feature>
<evidence type="ECO:0000313" key="4">
    <source>
        <dbReference type="Proteomes" id="UP000013520"/>
    </source>
</evidence>
<dbReference type="AlphaFoldDB" id="R4KTM4"/>
<dbReference type="PANTHER" id="PTHR43377">
    <property type="entry name" value="BILIVERDIN REDUCTASE A"/>
    <property type="match status" value="1"/>
</dbReference>
<reference evidence="3 4" key="1">
    <citation type="submission" date="2012-01" db="EMBL/GenBank/DDBJ databases">
        <title>Complete sequence of Desulfotomaculum gibsoniae DSM 7213.</title>
        <authorList>
            <consortium name="US DOE Joint Genome Institute"/>
            <person name="Lucas S."/>
            <person name="Han J."/>
            <person name="Lapidus A."/>
            <person name="Cheng J.-F."/>
            <person name="Goodwin L."/>
            <person name="Pitluck S."/>
            <person name="Peters L."/>
            <person name="Ovchinnikova G."/>
            <person name="Teshima H."/>
            <person name="Detter J.C."/>
            <person name="Han C."/>
            <person name="Tapia R."/>
            <person name="Land M."/>
            <person name="Hauser L."/>
            <person name="Kyrpides N."/>
            <person name="Ivanova N."/>
            <person name="Pagani I."/>
            <person name="Parshina S."/>
            <person name="Plugge C."/>
            <person name="Muyzer G."/>
            <person name="Kuever J."/>
            <person name="Ivanova A."/>
            <person name="Nazina T."/>
            <person name="Klenk H.-P."/>
            <person name="Brambilla E."/>
            <person name="Spring S."/>
            <person name="Stams A.F."/>
            <person name="Woyke T."/>
        </authorList>
    </citation>
    <scope>NUCLEOTIDE SEQUENCE [LARGE SCALE GENOMIC DNA]</scope>
    <source>
        <strain evidence="3 4">DSM 7213</strain>
    </source>
</reference>
<sequence>MDKKICVIGGGLWGQNHIRTLFQMGNLAGIVESTPQRLDELLRQYPVHGFTDVDAAIKWGFDGYVLATPAETHYPLGKKLLERGLNVLIEKPMTLSSKHSKQLIEIADRTNARLMVGHLLLFHPAIIKIKEVIDSGKIGQLYYVYSNRLNFGTVRTEENIFWSFAPHDISILDYFIGRPATKIAAKGAKFLQDKIYDVTMTQFAYPGNVHAHIFVSWLHPFKEQRLVVVGSRGMISFDDSSLEKNILYYKKQIGWLKGQPVKIEQPDEIIDYEKGMPLTEELKYFVENLDKTIEIASGKTGHEVVKVLETVQELISKDW</sequence>
<dbReference type="PANTHER" id="PTHR43377:SF6">
    <property type="entry name" value="GFO_IDH_MOCA-LIKE OXIDOREDUCTASE N-TERMINAL DOMAIN-CONTAINING PROTEIN"/>
    <property type="match status" value="1"/>
</dbReference>
<dbReference type="OrthoDB" id="9783105at2"/>
<dbReference type="SUPFAM" id="SSF51735">
    <property type="entry name" value="NAD(P)-binding Rossmann-fold domains"/>
    <property type="match status" value="1"/>
</dbReference>
<dbReference type="Pfam" id="PF22725">
    <property type="entry name" value="GFO_IDH_MocA_C3"/>
    <property type="match status" value="1"/>
</dbReference>
<dbReference type="HOGENOM" id="CLU_023194_10_2_9"/>
<evidence type="ECO:0000259" key="2">
    <source>
        <dbReference type="Pfam" id="PF22725"/>
    </source>
</evidence>
<proteinExistence type="predicted"/>
<dbReference type="RefSeq" id="WP_006522199.1">
    <property type="nucleotide sequence ID" value="NC_021184.1"/>
</dbReference>
<dbReference type="eggNOG" id="COG0673">
    <property type="taxonomic scope" value="Bacteria"/>
</dbReference>
<dbReference type="EMBL" id="CP003273">
    <property type="protein sequence ID" value="AGL03955.1"/>
    <property type="molecule type" value="Genomic_DNA"/>
</dbReference>
<dbReference type="InterPro" id="IPR036291">
    <property type="entry name" value="NAD(P)-bd_dom_sf"/>
</dbReference>
<dbReference type="InterPro" id="IPR051450">
    <property type="entry name" value="Gfo/Idh/MocA_Oxidoreductases"/>
</dbReference>
<dbReference type="InterPro" id="IPR055170">
    <property type="entry name" value="GFO_IDH_MocA-like_dom"/>
</dbReference>
<evidence type="ECO:0000259" key="1">
    <source>
        <dbReference type="Pfam" id="PF01408"/>
    </source>
</evidence>
<organism evidence="3 4">
    <name type="scientific">Desulfoscipio gibsoniae DSM 7213</name>
    <dbReference type="NCBI Taxonomy" id="767817"/>
    <lineage>
        <taxon>Bacteria</taxon>
        <taxon>Bacillati</taxon>
        <taxon>Bacillota</taxon>
        <taxon>Clostridia</taxon>
        <taxon>Eubacteriales</taxon>
        <taxon>Desulfallaceae</taxon>
        <taxon>Desulfoscipio</taxon>
    </lineage>
</organism>
<dbReference type="InterPro" id="IPR000683">
    <property type="entry name" value="Gfo/Idh/MocA-like_OxRdtase_N"/>
</dbReference>
<dbReference type="Pfam" id="PF01408">
    <property type="entry name" value="GFO_IDH_MocA"/>
    <property type="match status" value="1"/>
</dbReference>
<feature type="domain" description="GFO/IDH/MocA-like oxidoreductase" evidence="2">
    <location>
        <begin position="128"/>
        <end position="235"/>
    </location>
</feature>
<dbReference type="STRING" id="767817.Desgi_4734"/>
<keyword evidence="4" id="KW-1185">Reference proteome</keyword>
<dbReference type="Gene3D" id="3.40.50.720">
    <property type="entry name" value="NAD(P)-binding Rossmann-like Domain"/>
    <property type="match status" value="1"/>
</dbReference>
<accession>R4KTM4</accession>
<dbReference type="SUPFAM" id="SSF55347">
    <property type="entry name" value="Glyceraldehyde-3-phosphate dehydrogenase-like, C-terminal domain"/>
    <property type="match status" value="1"/>
</dbReference>
<protein>
    <submittedName>
        <fullName evidence="3">Putative dehydrogenase</fullName>
    </submittedName>
</protein>
<dbReference type="KEGG" id="dgi:Desgi_4734"/>